<sequence>MNAGQIMTWADFKLKFSKYHVPLGLIKKMRDEFRELKQGRMSVVEYRDRFLTLSRYAPDETDTTEKRKERFLNGLHDEMQTVLVNIPFADLEALVDSAIQMEGKLHQANENRKRRMMNQSGPNNTPRLAKTTPNASAPAQQQCRVSTGKKFTPNNPNNRGGRLFHMNAEEAQEAPDVVLAAILQPIELQASFHAHARERATGGDIERENGQAREARIVQALSGLRRHGRLDQLSGRAGRQKPGPAPVPTRQTYCVLDRFARRPDRQTGPHTSWTGTQAGWTGPLVGRAGAQSPRALRGFLGLAGYYRRYIQDFGLIAAPVTRLLRRDAFSWDEEAATAFAALQRALTMGPVLQMPDFDEPFVVDCDASGIGFGAVLHQGEGPLAFFSRPFAARHHKLAAYERELIGLVQAVRHWRAYLWGRTFRVRTDHYSLKFLLDQRLSTVPQHQWISKLFGFDFTVEYRPGRLNTVADALSRRDVDDAADAPTVGAALCIHSGPSFVFIDEVRRATATAADAQQLRQRLADGELAAPWRLDEGLLLHGRRIFVPDHGDLRHQALSLAHSAGHEGAQKTLHRLRADFYIPGDGALVRDWVRACVTCQRNKTETLRPAGLLQPLDVPSQVWADISMDFIEGLPKVGGKSVILTVVDRFSKYAHFIALGHPYTAASVARAFFDGIVRLHGFPSSIVSDRDPVFTGHVWRDLFGLAGVKLRMSTAFHPQTDGQSEVVNKIIAMYLRCITGDRPRAWVDWLAWAEYCYNTSYHSALHATPFEVVYGRPPPAMLPYTAGTARTETADDLLRTRDEILAEARQRLLQAQQLARKYYDAHHREAEFAVGDWVWLRLLHRTTQSLDPRSRRKLGPRYAGSRLHDVFNVGLLKAYRGDPPSAPPALPPTSDGRLEPAPASVARVLKAQQRRGVWHVLVHWTGLPEDEATWEKLEDLRQQFPEVQLEDELFEKAGRDVMVGLTYTRRKPTSG</sequence>
<dbReference type="FunFam" id="3.30.420.10:FF:000219">
    <property type="entry name" value="Putative retroelement"/>
    <property type="match status" value="1"/>
</dbReference>
<dbReference type="SUPFAM" id="SSF56672">
    <property type="entry name" value="DNA/RNA polymerases"/>
    <property type="match status" value="1"/>
</dbReference>
<dbReference type="EMBL" id="JAUUTY010000005">
    <property type="protein sequence ID" value="KAK1627668.1"/>
    <property type="molecule type" value="Genomic_DNA"/>
</dbReference>
<dbReference type="PANTHER" id="PTHR37984:SF5">
    <property type="entry name" value="PROTEIN NYNRIN-LIKE"/>
    <property type="match status" value="1"/>
</dbReference>
<dbReference type="GO" id="GO:0003824">
    <property type="term" value="F:catalytic activity"/>
    <property type="evidence" value="ECO:0007669"/>
    <property type="project" value="UniProtKB-KW"/>
</dbReference>
<dbReference type="InterPro" id="IPR023780">
    <property type="entry name" value="Chromo_domain"/>
</dbReference>
<accession>A0AAD8RME1</accession>
<dbReference type="InterPro" id="IPR043502">
    <property type="entry name" value="DNA/RNA_pol_sf"/>
</dbReference>
<dbReference type="InterPro" id="IPR041577">
    <property type="entry name" value="RT_RNaseH_2"/>
</dbReference>
<dbReference type="GO" id="GO:0003676">
    <property type="term" value="F:nucleic acid binding"/>
    <property type="evidence" value="ECO:0007669"/>
    <property type="project" value="InterPro"/>
</dbReference>
<dbReference type="InterPro" id="IPR036397">
    <property type="entry name" value="RNaseH_sf"/>
</dbReference>
<protein>
    <submittedName>
        <fullName evidence="5">Uncharacterized protein</fullName>
    </submittedName>
</protein>
<name>A0AAD8RME1_LOLMU</name>
<feature type="domain" description="Integrase catalytic" evidence="4">
    <location>
        <begin position="614"/>
        <end position="776"/>
    </location>
</feature>
<dbReference type="InterPro" id="IPR012337">
    <property type="entry name" value="RNaseH-like_sf"/>
</dbReference>
<dbReference type="InterPro" id="IPR041588">
    <property type="entry name" value="Integrase_H2C2"/>
</dbReference>
<dbReference type="Pfam" id="PF17921">
    <property type="entry name" value="Integrase_H2C2"/>
    <property type="match status" value="1"/>
</dbReference>
<gene>
    <name evidence="5" type="ORF">QYE76_001983</name>
</gene>
<dbReference type="Gene3D" id="2.40.50.40">
    <property type="match status" value="1"/>
</dbReference>
<dbReference type="InterPro" id="IPR043128">
    <property type="entry name" value="Rev_trsase/Diguanyl_cyclase"/>
</dbReference>
<dbReference type="AlphaFoldDB" id="A0AAD8RME1"/>
<dbReference type="InterPro" id="IPR001584">
    <property type="entry name" value="Integrase_cat-core"/>
</dbReference>
<dbReference type="Pfam" id="PF00385">
    <property type="entry name" value="Chromo"/>
    <property type="match status" value="1"/>
</dbReference>
<dbReference type="GO" id="GO:0015074">
    <property type="term" value="P:DNA integration"/>
    <property type="evidence" value="ECO:0007669"/>
    <property type="project" value="InterPro"/>
</dbReference>
<comment type="caution">
    <text evidence="5">The sequence shown here is derived from an EMBL/GenBank/DDBJ whole genome shotgun (WGS) entry which is preliminary data.</text>
</comment>
<dbReference type="FunFam" id="3.30.70.270:FF:000020">
    <property type="entry name" value="Transposon Tf2-6 polyprotein-like Protein"/>
    <property type="match status" value="1"/>
</dbReference>
<feature type="domain" description="Chromo" evidence="3">
    <location>
        <begin position="902"/>
        <end position="946"/>
    </location>
</feature>
<evidence type="ECO:0000259" key="4">
    <source>
        <dbReference type="PROSITE" id="PS50994"/>
    </source>
</evidence>
<feature type="compositionally biased region" description="Polar residues" evidence="2">
    <location>
        <begin position="117"/>
        <end position="145"/>
    </location>
</feature>
<dbReference type="Gene3D" id="3.30.70.270">
    <property type="match status" value="1"/>
</dbReference>
<evidence type="ECO:0000256" key="2">
    <source>
        <dbReference type="SAM" id="MobiDB-lite"/>
    </source>
</evidence>
<evidence type="ECO:0000313" key="5">
    <source>
        <dbReference type="EMBL" id="KAK1627668.1"/>
    </source>
</evidence>
<dbReference type="InterPro" id="IPR005162">
    <property type="entry name" value="Retrotrans_gag_dom"/>
</dbReference>
<dbReference type="InterPro" id="IPR050951">
    <property type="entry name" value="Retrovirus_Pol_polyprotein"/>
</dbReference>
<dbReference type="PROSITE" id="PS50994">
    <property type="entry name" value="INTEGRASE"/>
    <property type="match status" value="1"/>
</dbReference>
<evidence type="ECO:0000256" key="1">
    <source>
        <dbReference type="ARBA" id="ARBA00023268"/>
    </source>
</evidence>
<proteinExistence type="predicted"/>
<evidence type="ECO:0000259" key="3">
    <source>
        <dbReference type="PROSITE" id="PS50013"/>
    </source>
</evidence>
<dbReference type="Proteomes" id="UP001231189">
    <property type="component" value="Unassembled WGS sequence"/>
</dbReference>
<evidence type="ECO:0000313" key="6">
    <source>
        <dbReference type="Proteomes" id="UP001231189"/>
    </source>
</evidence>
<keyword evidence="1" id="KW-0511">Multifunctional enzyme</keyword>
<dbReference type="Pfam" id="PF17919">
    <property type="entry name" value="RT_RNaseH_2"/>
    <property type="match status" value="1"/>
</dbReference>
<dbReference type="Pfam" id="PF03732">
    <property type="entry name" value="Retrotrans_gag"/>
    <property type="match status" value="1"/>
</dbReference>
<dbReference type="SUPFAM" id="SSF53098">
    <property type="entry name" value="Ribonuclease H-like"/>
    <property type="match status" value="1"/>
</dbReference>
<feature type="region of interest" description="Disordered" evidence="2">
    <location>
        <begin position="116"/>
        <end position="156"/>
    </location>
</feature>
<dbReference type="Gene3D" id="3.30.420.10">
    <property type="entry name" value="Ribonuclease H-like superfamily/Ribonuclease H"/>
    <property type="match status" value="1"/>
</dbReference>
<dbReference type="PROSITE" id="PS50013">
    <property type="entry name" value="CHROMO_2"/>
    <property type="match status" value="1"/>
</dbReference>
<organism evidence="5 6">
    <name type="scientific">Lolium multiflorum</name>
    <name type="common">Italian ryegrass</name>
    <name type="synonym">Lolium perenne subsp. multiflorum</name>
    <dbReference type="NCBI Taxonomy" id="4521"/>
    <lineage>
        <taxon>Eukaryota</taxon>
        <taxon>Viridiplantae</taxon>
        <taxon>Streptophyta</taxon>
        <taxon>Embryophyta</taxon>
        <taxon>Tracheophyta</taxon>
        <taxon>Spermatophyta</taxon>
        <taxon>Magnoliopsida</taxon>
        <taxon>Liliopsida</taxon>
        <taxon>Poales</taxon>
        <taxon>Poaceae</taxon>
        <taxon>BOP clade</taxon>
        <taxon>Pooideae</taxon>
        <taxon>Poodae</taxon>
        <taxon>Poeae</taxon>
        <taxon>Poeae Chloroplast Group 2 (Poeae type)</taxon>
        <taxon>Loliodinae</taxon>
        <taxon>Loliinae</taxon>
        <taxon>Lolium</taxon>
    </lineage>
</organism>
<dbReference type="SMART" id="SM00298">
    <property type="entry name" value="CHROMO"/>
    <property type="match status" value="1"/>
</dbReference>
<dbReference type="Gene3D" id="1.10.340.70">
    <property type="match status" value="1"/>
</dbReference>
<keyword evidence="6" id="KW-1185">Reference proteome</keyword>
<reference evidence="5" key="1">
    <citation type="submission" date="2023-07" db="EMBL/GenBank/DDBJ databases">
        <title>A chromosome-level genome assembly of Lolium multiflorum.</title>
        <authorList>
            <person name="Chen Y."/>
            <person name="Copetti D."/>
            <person name="Kolliker R."/>
            <person name="Studer B."/>
        </authorList>
    </citation>
    <scope>NUCLEOTIDE SEQUENCE</scope>
    <source>
        <strain evidence="5">02402/16</strain>
        <tissue evidence="5">Leaf</tissue>
    </source>
</reference>
<dbReference type="Pfam" id="PF00665">
    <property type="entry name" value="rve"/>
    <property type="match status" value="1"/>
</dbReference>
<dbReference type="SUPFAM" id="SSF54160">
    <property type="entry name" value="Chromo domain-like"/>
    <property type="match status" value="1"/>
</dbReference>
<dbReference type="InterPro" id="IPR000953">
    <property type="entry name" value="Chromo/chromo_shadow_dom"/>
</dbReference>
<dbReference type="CDD" id="cd09274">
    <property type="entry name" value="RNase_HI_RT_Ty3"/>
    <property type="match status" value="1"/>
</dbReference>
<dbReference type="PANTHER" id="PTHR37984">
    <property type="entry name" value="PROTEIN CBG26694"/>
    <property type="match status" value="1"/>
</dbReference>
<dbReference type="InterPro" id="IPR016197">
    <property type="entry name" value="Chromo-like_dom_sf"/>
</dbReference>